<dbReference type="SUPFAM" id="SSF53800">
    <property type="entry name" value="Chelatase"/>
    <property type="match status" value="1"/>
</dbReference>
<dbReference type="Proteomes" id="UP000623795">
    <property type="component" value="Unassembled WGS sequence"/>
</dbReference>
<dbReference type="Gene3D" id="3.40.50.1400">
    <property type="match status" value="2"/>
</dbReference>
<keyword evidence="5" id="KW-1185">Reference proteome</keyword>
<dbReference type="EMBL" id="WTVN01000004">
    <property type="protein sequence ID" value="NMG42970.1"/>
    <property type="molecule type" value="Genomic_DNA"/>
</dbReference>
<organism evidence="4 5">
    <name type="scientific">Aromatoleum toluvorans</name>
    <dbReference type="NCBI Taxonomy" id="92002"/>
    <lineage>
        <taxon>Bacteria</taxon>
        <taxon>Pseudomonadati</taxon>
        <taxon>Pseudomonadota</taxon>
        <taxon>Betaproteobacteria</taxon>
        <taxon>Rhodocyclales</taxon>
        <taxon>Rhodocyclaceae</taxon>
        <taxon>Aromatoleum</taxon>
    </lineage>
</organism>
<gene>
    <name evidence="4" type="ORF">GPA22_04390</name>
</gene>
<dbReference type="PANTHER" id="PTHR33542:SF3">
    <property type="entry name" value="SIROHYDROCHLORIN FERROCHELATASE, CHLOROPLASTIC"/>
    <property type="match status" value="1"/>
</dbReference>
<dbReference type="InterPro" id="IPR002762">
    <property type="entry name" value="CbiX-like"/>
</dbReference>
<evidence type="ECO:0000256" key="3">
    <source>
        <dbReference type="SAM" id="SignalP"/>
    </source>
</evidence>
<feature type="chain" id="PRO_5046639518" description="Sirohydrochlorin cobaltochelatase" evidence="3">
    <location>
        <begin position="30"/>
        <end position="306"/>
    </location>
</feature>
<proteinExistence type="predicted"/>
<dbReference type="PANTHER" id="PTHR33542">
    <property type="entry name" value="SIROHYDROCHLORIN FERROCHELATASE, CHLOROPLASTIC"/>
    <property type="match status" value="1"/>
</dbReference>
<evidence type="ECO:0000313" key="5">
    <source>
        <dbReference type="Proteomes" id="UP000623795"/>
    </source>
</evidence>
<evidence type="ECO:0000313" key="4">
    <source>
        <dbReference type="EMBL" id="NMG42970.1"/>
    </source>
</evidence>
<accession>A0ABX1PUV2</accession>
<keyword evidence="2" id="KW-0456">Lyase</keyword>
<sequence>MKTMTSRFARCLAVAGAALVLAAAPATRAADGHEGLLLLAHGAHADSGQGHHSAASPWNANVEQMARSLDQQRPTEVAFGMADPQSIQAAVNRLEARGVREIAVVPLFVSSHSPIIGNFRYILGLQAELAKTTRLRHLDRVTSSARFLFGQAMDAHPLISEVLLERALALVRDPARTSVILIAHGPNDEGENHLCLQDMEIHAGFLQEKGGFRAVSVLTHRNDAPEPVRAEARGSLRRQVADAAAAGDVVVVPLLLSAGGIEAEVESDLEGLVYRFAQPLMPHPNIQRWVEAEADALLEHSAASAN</sequence>
<name>A0ABX1PUV2_9RHOO</name>
<dbReference type="InterPro" id="IPR050963">
    <property type="entry name" value="Sirohydro_Cobaltochel/CbiX"/>
</dbReference>
<keyword evidence="1" id="KW-0479">Metal-binding</keyword>
<protein>
    <recommendedName>
        <fullName evidence="6">Sirohydrochlorin cobaltochelatase</fullName>
    </recommendedName>
</protein>
<comment type="caution">
    <text evidence="4">The sequence shown here is derived from an EMBL/GenBank/DDBJ whole genome shotgun (WGS) entry which is preliminary data.</text>
</comment>
<evidence type="ECO:0000256" key="1">
    <source>
        <dbReference type="ARBA" id="ARBA00022723"/>
    </source>
</evidence>
<evidence type="ECO:0008006" key="6">
    <source>
        <dbReference type="Google" id="ProtNLM"/>
    </source>
</evidence>
<reference evidence="4 5" key="1">
    <citation type="submission" date="2019-12" db="EMBL/GenBank/DDBJ databases">
        <title>Comparative genomics gives insights into the taxonomy of the Azoarcus-Aromatoleum group and reveals separate origins of nif in the plant-associated Azoarcus and non-plant-associated Aromatoleum sub-groups.</title>
        <authorList>
            <person name="Lafos M."/>
            <person name="Maluk M."/>
            <person name="Batista M."/>
            <person name="Junghare M."/>
            <person name="Carmona M."/>
            <person name="Faoro H."/>
            <person name="Cruz L.M."/>
            <person name="Battistoni F."/>
            <person name="De Souza E."/>
            <person name="Pedrosa F."/>
            <person name="Chen W.-M."/>
            <person name="Poole P.S."/>
            <person name="Dixon R.A."/>
            <person name="James E.K."/>
        </authorList>
    </citation>
    <scope>NUCLEOTIDE SEQUENCE [LARGE SCALE GENOMIC DNA]</scope>
    <source>
        <strain evidence="4 5">Td21</strain>
    </source>
</reference>
<dbReference type="Pfam" id="PF01903">
    <property type="entry name" value="CbiX"/>
    <property type="match status" value="1"/>
</dbReference>
<keyword evidence="3" id="KW-0732">Signal</keyword>
<evidence type="ECO:0000256" key="2">
    <source>
        <dbReference type="ARBA" id="ARBA00023239"/>
    </source>
</evidence>
<feature type="signal peptide" evidence="3">
    <location>
        <begin position="1"/>
        <end position="29"/>
    </location>
</feature>